<reference evidence="3" key="1">
    <citation type="submission" date="2023-06" db="EMBL/GenBank/DDBJ databases">
        <title>Genomic analysis of the entomopathogenic nematode Steinernema hermaphroditum.</title>
        <authorList>
            <person name="Schwarz E.M."/>
            <person name="Heppert J.K."/>
            <person name="Baniya A."/>
            <person name="Schwartz H.T."/>
            <person name="Tan C.-H."/>
            <person name="Antoshechkin I."/>
            <person name="Sternberg P.W."/>
            <person name="Goodrich-Blair H."/>
            <person name="Dillman A.R."/>
        </authorList>
    </citation>
    <scope>NUCLEOTIDE SEQUENCE</scope>
    <source>
        <strain evidence="3">PS9179</strain>
        <tissue evidence="3">Whole animal</tissue>
    </source>
</reference>
<feature type="domain" description="CIP2A N-terminal" evidence="2">
    <location>
        <begin position="121"/>
        <end position="578"/>
    </location>
</feature>
<dbReference type="InterPro" id="IPR048701">
    <property type="entry name" value="CIP2A_N"/>
</dbReference>
<dbReference type="InterPro" id="IPR016024">
    <property type="entry name" value="ARM-type_fold"/>
</dbReference>
<keyword evidence="1" id="KW-0175">Coiled coil</keyword>
<dbReference type="InterPro" id="IPR042510">
    <property type="entry name" value="CIP2A"/>
</dbReference>
<proteinExistence type="predicted"/>
<sequence length="905" mass="101413">MGTRTKCELDRLLQDVLLLSKQHCSDNTLRASTSLEDALSNAISATKNVDPTARLSLEDLYVSDLLKIIDTILSNGENSALLRSKLNLLLFNLVLALFNLELRQYMAVQLSMCASAYVCLKQSIQDELGPQNLIDILRLIQVLTYEKKLPLGTWTNDCITFLLGEICNTEEPEWLSNCCAILCNIVSRSKTVCIRIKKAVLYKLFQKRMVELLAHDSRTVVVSVLVIIGYLDEKLRDTVFCTSNIPQTFQCLFNVLDQSDGLMTRHIGCDLLRRLVVAENPTGLGGSVLTTTGKDLVHLSFFERSIQKVASLFLYLDPRTEESAKVYELLLAFCSIPTLRTPVCSAILSSPISASRAATPFWAIAKAAKMNLTEAISFDVPMRACHLLRLLLKEVFDSGKKIRDFMQLSAISEIVTNCADVLQTFDGPLLAGRCQLLIEGLRIADVAAVDDDLRAELLVTISSSVCAKILNDQFVGNSVVHQLSAPQSSTEEVPGWCVHGTEVVLELTKTLATLKDFSKLHKDLYWRTLKDERLIPFIAFAITDGNCEMVSTALLLYSHCKQVPEFQTSWLGGLIASCTKSNRDAHAEQKGLNGSCSSNLNESFGSRVHIGGDDLGSLQIDELLTKVKQGTEAKDSRLSLITSAFEQKMSIMEGRERELERLLVVRTRALEQSEKMLSMFKSTSQSAEPNVPKALETNLELGRQRNTELKLANEKMEKLLSSLQAELRLSHQENEALRSEKVDLMELLETQQTENTEERKMHSILREKFDDMAAKFTLTSKTLFEAEDQVKRLTTQLGQLGDLTKNDQEASKKLKAEILTQEKQIVDLEIELEKAKKNNTKLESSLKDEMIKSSELHTNLSNKDTHIRKLEEEIALLNSELEKLKDEQKKNAALKQQMMAMMNNM</sequence>
<feature type="coiled-coil region" evidence="1">
    <location>
        <begin position="706"/>
        <end position="754"/>
    </location>
</feature>
<evidence type="ECO:0000256" key="1">
    <source>
        <dbReference type="SAM" id="Coils"/>
    </source>
</evidence>
<dbReference type="SUPFAM" id="SSF48371">
    <property type="entry name" value="ARM repeat"/>
    <property type="match status" value="1"/>
</dbReference>
<feature type="coiled-coil region" evidence="1">
    <location>
        <begin position="811"/>
        <end position="904"/>
    </location>
</feature>
<evidence type="ECO:0000313" key="3">
    <source>
        <dbReference type="EMBL" id="KAK0395840.1"/>
    </source>
</evidence>
<name>A0AA39LG25_9BILA</name>
<dbReference type="EMBL" id="JAUCMV010000005">
    <property type="protein sequence ID" value="KAK0395840.1"/>
    <property type="molecule type" value="Genomic_DNA"/>
</dbReference>
<gene>
    <name evidence="3" type="ORF">QR680_001457</name>
</gene>
<keyword evidence="4" id="KW-1185">Reference proteome</keyword>
<protein>
    <recommendedName>
        <fullName evidence="2">CIP2A N-terminal domain-containing protein</fullName>
    </recommendedName>
</protein>
<dbReference type="PANTHER" id="PTHR23161:SF2">
    <property type="entry name" value="PROTEIN CIP2A"/>
    <property type="match status" value="1"/>
</dbReference>
<dbReference type="PANTHER" id="PTHR23161">
    <property type="entry name" value="PROTEIN CIP2A"/>
    <property type="match status" value="1"/>
</dbReference>
<evidence type="ECO:0000313" key="4">
    <source>
        <dbReference type="Proteomes" id="UP001175271"/>
    </source>
</evidence>
<dbReference type="AlphaFoldDB" id="A0AA39LG25"/>
<comment type="caution">
    <text evidence="3">The sequence shown here is derived from an EMBL/GenBank/DDBJ whole genome shotgun (WGS) entry which is preliminary data.</text>
</comment>
<evidence type="ECO:0000259" key="2">
    <source>
        <dbReference type="Pfam" id="PF21044"/>
    </source>
</evidence>
<dbReference type="Pfam" id="PF21044">
    <property type="entry name" value="CIP2A_N"/>
    <property type="match status" value="1"/>
</dbReference>
<organism evidence="3 4">
    <name type="scientific">Steinernema hermaphroditum</name>
    <dbReference type="NCBI Taxonomy" id="289476"/>
    <lineage>
        <taxon>Eukaryota</taxon>
        <taxon>Metazoa</taxon>
        <taxon>Ecdysozoa</taxon>
        <taxon>Nematoda</taxon>
        <taxon>Chromadorea</taxon>
        <taxon>Rhabditida</taxon>
        <taxon>Tylenchina</taxon>
        <taxon>Panagrolaimomorpha</taxon>
        <taxon>Strongyloidoidea</taxon>
        <taxon>Steinernematidae</taxon>
        <taxon>Steinernema</taxon>
    </lineage>
</organism>
<dbReference type="Proteomes" id="UP001175271">
    <property type="component" value="Unassembled WGS sequence"/>
</dbReference>
<accession>A0AA39LG25</accession>